<evidence type="ECO:0000259" key="8">
    <source>
        <dbReference type="Pfam" id="PF13567"/>
    </source>
</evidence>
<dbReference type="NCBIfam" id="TIGR00360">
    <property type="entry name" value="ComEC_N-term"/>
    <property type="match status" value="1"/>
</dbReference>
<dbReference type="Proteomes" id="UP001610100">
    <property type="component" value="Unassembled WGS sequence"/>
</dbReference>
<name>A0ABW7N547_9FLAO</name>
<organism evidence="9 10">
    <name type="scientific">Gaetbulibacter aestuarii</name>
    <dbReference type="NCBI Taxonomy" id="1502358"/>
    <lineage>
        <taxon>Bacteria</taxon>
        <taxon>Pseudomonadati</taxon>
        <taxon>Bacteroidota</taxon>
        <taxon>Flavobacteriia</taxon>
        <taxon>Flavobacteriales</taxon>
        <taxon>Flavobacteriaceae</taxon>
        <taxon>Gaetbulibacter</taxon>
    </lineage>
</organism>
<protein>
    <submittedName>
        <fullName evidence="9">ComEC/Rec2 family competence protein</fullName>
    </submittedName>
</protein>
<feature type="transmembrane region" description="Helical" evidence="6">
    <location>
        <begin position="254"/>
        <end position="276"/>
    </location>
</feature>
<keyword evidence="4 6" id="KW-1133">Transmembrane helix</keyword>
<evidence type="ECO:0000256" key="2">
    <source>
        <dbReference type="ARBA" id="ARBA00022475"/>
    </source>
</evidence>
<feature type="transmembrane region" description="Helical" evidence="6">
    <location>
        <begin position="359"/>
        <end position="375"/>
    </location>
</feature>
<gene>
    <name evidence="9" type="ORF">V8G58_14380</name>
</gene>
<feature type="transmembrane region" description="Helical" evidence="6">
    <location>
        <begin position="482"/>
        <end position="502"/>
    </location>
</feature>
<feature type="transmembrane region" description="Helical" evidence="6">
    <location>
        <begin position="31"/>
        <end position="47"/>
    </location>
</feature>
<dbReference type="PANTHER" id="PTHR30619:SF1">
    <property type="entry name" value="RECOMBINATION PROTEIN 2"/>
    <property type="match status" value="1"/>
</dbReference>
<feature type="transmembrane region" description="Helical" evidence="6">
    <location>
        <begin position="450"/>
        <end position="470"/>
    </location>
</feature>
<dbReference type="InterPro" id="IPR052159">
    <property type="entry name" value="Competence_DNA_uptake"/>
</dbReference>
<evidence type="ECO:0000313" key="9">
    <source>
        <dbReference type="EMBL" id="MFH6773127.1"/>
    </source>
</evidence>
<keyword evidence="3 6" id="KW-0812">Transmembrane</keyword>
<comment type="caution">
    <text evidence="9">The sequence shown here is derived from an EMBL/GenBank/DDBJ whole genome shotgun (WGS) entry which is preliminary data.</text>
</comment>
<dbReference type="PANTHER" id="PTHR30619">
    <property type="entry name" value="DNA INTERNALIZATION/COMPETENCE PROTEIN COMEC/REC2"/>
    <property type="match status" value="1"/>
</dbReference>
<feature type="transmembrane region" description="Helical" evidence="6">
    <location>
        <begin position="387"/>
        <end position="410"/>
    </location>
</feature>
<dbReference type="InterPro" id="IPR004477">
    <property type="entry name" value="ComEC_N"/>
</dbReference>
<feature type="transmembrane region" description="Helical" evidence="6">
    <location>
        <begin position="59"/>
        <end position="77"/>
    </location>
</feature>
<feature type="transmembrane region" description="Helical" evidence="6">
    <location>
        <begin position="7"/>
        <end position="25"/>
    </location>
</feature>
<keyword evidence="10" id="KW-1185">Reference proteome</keyword>
<evidence type="ECO:0000256" key="1">
    <source>
        <dbReference type="ARBA" id="ARBA00004651"/>
    </source>
</evidence>
<accession>A0ABW7N547</accession>
<evidence type="ECO:0000256" key="4">
    <source>
        <dbReference type="ARBA" id="ARBA00022989"/>
    </source>
</evidence>
<feature type="domain" description="ComEC/Rec2-related protein" evidence="7">
    <location>
        <begin position="234"/>
        <end position="502"/>
    </location>
</feature>
<evidence type="ECO:0000256" key="6">
    <source>
        <dbReference type="SAM" id="Phobius"/>
    </source>
</evidence>
<reference evidence="9 10" key="1">
    <citation type="submission" date="2024-02" db="EMBL/GenBank/DDBJ databases">
        <title>A Gaetbulibacter species isolated from tidal flats and genomic insights of their niches.</title>
        <authorList>
            <person name="Ye Y."/>
        </authorList>
    </citation>
    <scope>NUCLEOTIDE SEQUENCE [LARGE SCALE GENOMIC DNA]</scope>
    <source>
        <strain evidence="9 10">KYW382</strain>
    </source>
</reference>
<dbReference type="Pfam" id="PF13567">
    <property type="entry name" value="DUF4131"/>
    <property type="match status" value="1"/>
</dbReference>
<keyword evidence="5 6" id="KW-0472">Membrane</keyword>
<feature type="transmembrane region" description="Helical" evidence="6">
    <location>
        <begin position="508"/>
        <end position="525"/>
    </location>
</feature>
<dbReference type="InterPro" id="IPR025405">
    <property type="entry name" value="DUF4131"/>
</dbReference>
<keyword evidence="2" id="KW-1003">Cell membrane</keyword>
<feature type="domain" description="DUF4131" evidence="8">
    <location>
        <begin position="27"/>
        <end position="189"/>
    </location>
</feature>
<evidence type="ECO:0000256" key="5">
    <source>
        <dbReference type="ARBA" id="ARBA00023136"/>
    </source>
</evidence>
<feature type="transmembrane region" description="Helical" evidence="6">
    <location>
        <begin position="331"/>
        <end position="347"/>
    </location>
</feature>
<sequence>MRLLNLTLIKLTIGLIIGIILGYYLNIPMDYILGITLFSLAILTFFFAKANTQIIQKPWFGITSFFCIVCIGILTVSSHDEFQKRSHFTKYLGPSDSLQTITLQIKETLKPNTYYKKFVAEVLKIDSISVTGKTLLNIRIDSTQTSLDIDEIIVSRNAFETLPQPLNPNQFDYKSYLNRKQIYREIFITNNHFIKIHPKGFSILGSTDKLRKYINQKIREYPFSKDELGVINALLLGQRQDLSPELYSNYADAGAIHILAVSGLHVGIILLIFSFLFKPLERLKHGKLIKTILLIIILWAFACIAGFSASVTRATAMFSLISIAQNFNRPTNLYNTLAISMFLILLFRPLYIFDVGFQLSYAAVFAIISIDPHLYRLWKPKYKITDIYWHTLTVTIAAQLGILPLSLFYFHQFPGLFFISNLVIIPFLGIILGFGILVIVLAGLNLLPVFLAISFGYVVDLMNTFIVWVSKQDAFLFEHIRFTEYHLIIGYSIIIFTMLFILKRRFNYLVILFISLISLQLYAIFNQQYVSNNEFIIFQKTKSTILANHIKNTLIISSKNGKLNAAESNLISNFTLAHSINTTKNDTIQNIYELGNKVLFIIDSLGVYQLESSKPDYVLLRTSPKINMNRLIDSLQPKYIIADGSNYNTYKERWEAICYKRKIPFHRTDKKGAFIIKY</sequence>
<evidence type="ECO:0000259" key="7">
    <source>
        <dbReference type="Pfam" id="PF03772"/>
    </source>
</evidence>
<evidence type="ECO:0000313" key="10">
    <source>
        <dbReference type="Proteomes" id="UP001610100"/>
    </source>
</evidence>
<dbReference type="EMBL" id="JBAWKB010000007">
    <property type="protein sequence ID" value="MFH6773127.1"/>
    <property type="molecule type" value="Genomic_DNA"/>
</dbReference>
<feature type="transmembrane region" description="Helical" evidence="6">
    <location>
        <begin position="422"/>
        <end position="444"/>
    </location>
</feature>
<dbReference type="RefSeq" id="WP_344742358.1">
    <property type="nucleotide sequence ID" value="NZ_BAABAY010000008.1"/>
</dbReference>
<evidence type="ECO:0000256" key="3">
    <source>
        <dbReference type="ARBA" id="ARBA00022692"/>
    </source>
</evidence>
<proteinExistence type="predicted"/>
<feature type="transmembrane region" description="Helical" evidence="6">
    <location>
        <begin position="288"/>
        <end position="311"/>
    </location>
</feature>
<dbReference type="Pfam" id="PF03772">
    <property type="entry name" value="Competence"/>
    <property type="match status" value="1"/>
</dbReference>
<comment type="subcellular location">
    <subcellularLocation>
        <location evidence="1">Cell membrane</location>
        <topology evidence="1">Multi-pass membrane protein</topology>
    </subcellularLocation>
</comment>